<protein>
    <recommendedName>
        <fullName evidence="2">triphosphoribosyl-dephospho-CoA synthase</fullName>
        <ecNumber evidence="2">2.4.2.52</ecNumber>
    </recommendedName>
</protein>
<keyword evidence="8" id="KW-1185">Reference proteome</keyword>
<dbReference type="Proteomes" id="UP001057498">
    <property type="component" value="Chromosome"/>
</dbReference>
<evidence type="ECO:0000313" key="8">
    <source>
        <dbReference type="Proteomes" id="UP001057498"/>
    </source>
</evidence>
<dbReference type="Gene3D" id="1.10.4200.10">
    <property type="entry name" value="Triphosphoribosyl-dephospho-CoA protein"/>
    <property type="match status" value="2"/>
</dbReference>
<gene>
    <name evidence="7" type="primary">citG</name>
    <name evidence="7" type="ORF">CATMQ487_29760</name>
</gene>
<proteinExistence type="predicted"/>
<evidence type="ECO:0000256" key="2">
    <source>
        <dbReference type="ARBA" id="ARBA00012074"/>
    </source>
</evidence>
<evidence type="ECO:0000256" key="3">
    <source>
        <dbReference type="ARBA" id="ARBA00022679"/>
    </source>
</evidence>
<keyword evidence="5" id="KW-0067">ATP-binding</keyword>
<keyword evidence="4" id="KW-0547">Nucleotide-binding</keyword>
<dbReference type="EC" id="2.4.2.52" evidence="2"/>
<name>A0ABM7YNI0_9BURK</name>
<dbReference type="PANTHER" id="PTHR30201:SF2">
    <property type="entry name" value="2-(5''-TRIPHOSPHORIBOSYL)-3'-DEPHOSPHOCOENZYME-A SYNTHASE"/>
    <property type="match status" value="1"/>
</dbReference>
<organism evidence="7 8">
    <name type="scientific">Sphaerotilus microaerophilus</name>
    <dbReference type="NCBI Taxonomy" id="2914710"/>
    <lineage>
        <taxon>Bacteria</taxon>
        <taxon>Pseudomonadati</taxon>
        <taxon>Pseudomonadota</taxon>
        <taxon>Betaproteobacteria</taxon>
        <taxon>Burkholderiales</taxon>
        <taxon>Sphaerotilaceae</taxon>
        <taxon>Sphaerotilus</taxon>
    </lineage>
</organism>
<dbReference type="Pfam" id="PF01874">
    <property type="entry name" value="CitG"/>
    <property type="match status" value="1"/>
</dbReference>
<keyword evidence="3" id="KW-0808">Transferase</keyword>
<reference evidence="7" key="1">
    <citation type="submission" date="2022-04" db="EMBL/GenBank/DDBJ databases">
        <title>Whole genome sequence of Sphaerotilus sp. FB-5.</title>
        <authorList>
            <person name="Takeda M."/>
            <person name="Narihara S."/>
            <person name="Akimoto M."/>
            <person name="Akimoto R."/>
            <person name="Nishiyashiki S."/>
            <person name="Murakami T."/>
        </authorList>
    </citation>
    <scope>NUCLEOTIDE SEQUENCE</scope>
    <source>
        <strain evidence="7">FB-5</strain>
    </source>
</reference>
<dbReference type="PANTHER" id="PTHR30201">
    <property type="entry name" value="TRIPHOSPHORIBOSYL-DEPHOSPHO-COA SYNTHASE"/>
    <property type="match status" value="1"/>
</dbReference>
<feature type="region of interest" description="Disordered" evidence="6">
    <location>
        <begin position="1"/>
        <end position="21"/>
    </location>
</feature>
<evidence type="ECO:0000256" key="1">
    <source>
        <dbReference type="ARBA" id="ARBA00001210"/>
    </source>
</evidence>
<dbReference type="EMBL" id="AP025730">
    <property type="protein sequence ID" value="BDI06006.1"/>
    <property type="molecule type" value="Genomic_DNA"/>
</dbReference>
<evidence type="ECO:0000256" key="6">
    <source>
        <dbReference type="SAM" id="MobiDB-lite"/>
    </source>
</evidence>
<evidence type="ECO:0000313" key="7">
    <source>
        <dbReference type="EMBL" id="BDI06006.1"/>
    </source>
</evidence>
<comment type="catalytic activity">
    <reaction evidence="1">
        <text>3'-dephospho-CoA + ATP = 2'-(5''-triphospho-alpha-D-ribosyl)-3'-dephospho-CoA + adenine</text>
        <dbReference type="Rhea" id="RHEA:15117"/>
        <dbReference type="ChEBI" id="CHEBI:16708"/>
        <dbReference type="ChEBI" id="CHEBI:30616"/>
        <dbReference type="ChEBI" id="CHEBI:57328"/>
        <dbReference type="ChEBI" id="CHEBI:61378"/>
        <dbReference type="EC" id="2.4.2.52"/>
    </reaction>
</comment>
<dbReference type="InterPro" id="IPR002736">
    <property type="entry name" value="CitG"/>
</dbReference>
<sequence>MLRMNTPLASKHHGPTPAAAAHALPAGQGTLVARAAVLALHDELALAPKPGLVSFADSGSHDDMDAQTFLRSLMALRGYFGAIHGLGAQGAPFAALERCGIAAEATMLQATQGINTHRGAIFILGLLCAAVGRVQAHGGAATPEAVRDALRATWGAELAERAQRTSQLPGGVAARRWGLRSASEEAALAFPAVFEVGLPAWRQAQSAGWSHQQVQAQAFFALLGQLDDCNLAHRGGLKGLHWARAQAHGFLAVGGAGAPGWEASAWALHRRFVARRLSPGGCADGLSALCFLQRVGRIA</sequence>
<accession>A0ABM7YNI0</accession>
<evidence type="ECO:0000256" key="4">
    <source>
        <dbReference type="ARBA" id="ARBA00022741"/>
    </source>
</evidence>
<evidence type="ECO:0000256" key="5">
    <source>
        <dbReference type="ARBA" id="ARBA00022840"/>
    </source>
</evidence>